<keyword evidence="9" id="KW-1185">Reference proteome</keyword>
<feature type="transmembrane region" description="Helical" evidence="7">
    <location>
        <begin position="227"/>
        <end position="248"/>
    </location>
</feature>
<dbReference type="PANTHER" id="PTHR42925">
    <property type="entry name" value="MULTIDRUG AND TOXIN EFFLUX PROTEIN MATE FAMILY"/>
    <property type="match status" value="1"/>
</dbReference>
<dbReference type="HOGENOM" id="CLU_012893_5_1_12"/>
<dbReference type="eggNOG" id="COG0534">
    <property type="taxonomic scope" value="Bacteria"/>
</dbReference>
<feature type="transmembrane region" description="Helical" evidence="7">
    <location>
        <begin position="260"/>
        <end position="280"/>
    </location>
</feature>
<dbReference type="GO" id="GO:0042910">
    <property type="term" value="F:xenobiotic transmembrane transporter activity"/>
    <property type="evidence" value="ECO:0007669"/>
    <property type="project" value="InterPro"/>
</dbReference>
<dbReference type="PIRSF" id="PIRSF006603">
    <property type="entry name" value="DinF"/>
    <property type="match status" value="1"/>
</dbReference>
<evidence type="ECO:0000313" key="8">
    <source>
        <dbReference type="EMBL" id="AEF81951.1"/>
    </source>
</evidence>
<feature type="transmembrane region" description="Helical" evidence="7">
    <location>
        <begin position="415"/>
        <end position="432"/>
    </location>
</feature>
<keyword evidence="3" id="KW-1003">Cell membrane</keyword>
<dbReference type="InParanoid" id="F5Y7T7"/>
<dbReference type="Pfam" id="PF01554">
    <property type="entry name" value="MatE"/>
    <property type="match status" value="2"/>
</dbReference>
<dbReference type="Proteomes" id="UP000009222">
    <property type="component" value="Chromosome"/>
</dbReference>
<dbReference type="CDD" id="cd13134">
    <property type="entry name" value="MATE_like_8"/>
    <property type="match status" value="1"/>
</dbReference>
<keyword evidence="2" id="KW-0813">Transport</keyword>
<evidence type="ECO:0000256" key="6">
    <source>
        <dbReference type="ARBA" id="ARBA00023136"/>
    </source>
</evidence>
<feature type="transmembrane region" description="Helical" evidence="7">
    <location>
        <begin position="154"/>
        <end position="175"/>
    </location>
</feature>
<comment type="subcellular location">
    <subcellularLocation>
        <location evidence="1">Cell membrane</location>
        <topology evidence="1">Multi-pass membrane protein</topology>
    </subcellularLocation>
</comment>
<feature type="transmembrane region" description="Helical" evidence="7">
    <location>
        <begin position="121"/>
        <end position="142"/>
    </location>
</feature>
<feature type="transmembrane region" description="Helical" evidence="7">
    <location>
        <begin position="348"/>
        <end position="365"/>
    </location>
</feature>
<dbReference type="EMBL" id="CP001841">
    <property type="protein sequence ID" value="AEF81951.1"/>
    <property type="molecule type" value="Genomic_DNA"/>
</dbReference>
<evidence type="ECO:0000313" key="9">
    <source>
        <dbReference type="Proteomes" id="UP000009222"/>
    </source>
</evidence>
<evidence type="ECO:0000256" key="1">
    <source>
        <dbReference type="ARBA" id="ARBA00004651"/>
    </source>
</evidence>
<dbReference type="STRING" id="545695.TREAZ_3430"/>
<dbReference type="GO" id="GO:0015297">
    <property type="term" value="F:antiporter activity"/>
    <property type="evidence" value="ECO:0007669"/>
    <property type="project" value="InterPro"/>
</dbReference>
<dbReference type="InterPro" id="IPR048279">
    <property type="entry name" value="MdtK-like"/>
</dbReference>
<dbReference type="InterPro" id="IPR047135">
    <property type="entry name" value="YsiQ"/>
</dbReference>
<keyword evidence="5 7" id="KW-1133">Transmembrane helix</keyword>
<sequence>MLKMGIYKGGRGNRKRHSSIAGSVYRVSYAGDSIIWYNPMDHFPFSFYSIIGILENIISVEMKKPSLFGDKEFYRSLLTIAVPIMLQNLINSLVNMLDTIMIGRLGTVEIAAVGLGNQVFFLYNLFLFGICSGGAIFTAQFWGKGDVQGIRKNMGFCMTLNVMVAAVYTLAAVFFPETLIGIYSRDPLVIEAGAAYLKVLAPSFAPFALSLALVLTLRSVERVRLAIAATLIALSLNAVLNYLLIFGIGPFPVMGVRGAALATVISRYVEAIVLFVVSYARHYAPAGRLKELLAFNMAYAGRFFRLALPVIFNEGLWSMGVTMQNLIFARTHTDAIAAFNITNTVSQLTWVVFIGLGNGVAVLIGKKIGEGKEQEAREYASRITRFSPVVSIGAILILLPLTQLLPFVFNVNPSVLAITTQMFIVLCCAYPFRAFNMAAMIGVCRAGGDTVFCIIYDTALMWIVALPLGAIASFVFKAPVWVIYLCINGEEMIKVLLGIWRLRTGKWLHNVVN</sequence>
<feature type="transmembrane region" description="Helical" evidence="7">
    <location>
        <begin position="481"/>
        <end position="500"/>
    </location>
</feature>
<evidence type="ECO:0000256" key="7">
    <source>
        <dbReference type="SAM" id="Phobius"/>
    </source>
</evidence>
<dbReference type="NCBIfam" id="TIGR00797">
    <property type="entry name" value="matE"/>
    <property type="match status" value="1"/>
</dbReference>
<reference evidence="8 9" key="2">
    <citation type="journal article" date="2011" name="ISME J.">
        <title>RNA-seq reveals cooperative metabolic interactions between two termite-gut spirochete species in co-culture.</title>
        <authorList>
            <person name="Rosenthal A.Z."/>
            <person name="Matson E.G."/>
            <person name="Eldar A."/>
            <person name="Leadbetter J.R."/>
        </authorList>
    </citation>
    <scope>NUCLEOTIDE SEQUENCE [LARGE SCALE GENOMIC DNA]</scope>
    <source>
        <strain evidence="9">ATCC BAA-888 / DSM 13862 / ZAS-9</strain>
    </source>
</reference>
<dbReference type="AlphaFoldDB" id="F5Y7T7"/>
<feature type="transmembrane region" description="Helical" evidence="7">
    <location>
        <begin position="195"/>
        <end position="215"/>
    </location>
</feature>
<dbReference type="KEGG" id="taz:TREAZ_3430"/>
<proteinExistence type="predicted"/>
<dbReference type="InterPro" id="IPR002528">
    <property type="entry name" value="MATE_fam"/>
</dbReference>
<protein>
    <submittedName>
        <fullName evidence="8">MATE efflux family protein</fullName>
    </submittedName>
</protein>
<dbReference type="GO" id="GO:0005886">
    <property type="term" value="C:plasma membrane"/>
    <property type="evidence" value="ECO:0007669"/>
    <property type="project" value="UniProtKB-SubCell"/>
</dbReference>
<evidence type="ECO:0000256" key="5">
    <source>
        <dbReference type="ARBA" id="ARBA00022989"/>
    </source>
</evidence>
<feature type="transmembrane region" description="Helical" evidence="7">
    <location>
        <begin position="386"/>
        <end position="409"/>
    </location>
</feature>
<evidence type="ECO:0000256" key="3">
    <source>
        <dbReference type="ARBA" id="ARBA00022475"/>
    </source>
</evidence>
<reference evidence="9" key="1">
    <citation type="submission" date="2009-12" db="EMBL/GenBank/DDBJ databases">
        <title>Complete sequence of Treponema azotonutricium strain ZAS-9.</title>
        <authorList>
            <person name="Tetu S.G."/>
            <person name="Matson E."/>
            <person name="Ren Q."/>
            <person name="Seshadri R."/>
            <person name="Elbourne L."/>
            <person name="Hassan K.A."/>
            <person name="Durkin A."/>
            <person name="Radune D."/>
            <person name="Mohamoud Y."/>
            <person name="Shay R."/>
            <person name="Jin S."/>
            <person name="Zhang X."/>
            <person name="Lucey K."/>
            <person name="Ballor N.R."/>
            <person name="Ottesen E."/>
            <person name="Rosenthal R."/>
            <person name="Allen A."/>
            <person name="Leadbetter J.R."/>
            <person name="Paulsen I.T."/>
        </authorList>
    </citation>
    <scope>NUCLEOTIDE SEQUENCE [LARGE SCALE GENOMIC DNA]</scope>
    <source>
        <strain evidence="9">ATCC BAA-888 / DSM 13862 / ZAS-9</strain>
    </source>
</reference>
<keyword evidence="4 7" id="KW-0812">Transmembrane</keyword>
<organism evidence="8 9">
    <name type="scientific">Leadbettera azotonutricia (strain ATCC BAA-888 / DSM 13862 / ZAS-9)</name>
    <name type="common">Treponema azotonutricium</name>
    <dbReference type="NCBI Taxonomy" id="545695"/>
    <lineage>
        <taxon>Bacteria</taxon>
        <taxon>Pseudomonadati</taxon>
        <taxon>Spirochaetota</taxon>
        <taxon>Spirochaetia</taxon>
        <taxon>Spirochaetales</taxon>
        <taxon>Breznakiellaceae</taxon>
        <taxon>Leadbettera</taxon>
    </lineage>
</organism>
<evidence type="ECO:0000256" key="2">
    <source>
        <dbReference type="ARBA" id="ARBA00022448"/>
    </source>
</evidence>
<keyword evidence="6 7" id="KW-0472">Membrane</keyword>
<gene>
    <name evidence="8" type="ordered locus">TREAZ_3430</name>
</gene>
<accession>F5Y7T7</accession>
<name>F5Y7T7_LEAAZ</name>
<dbReference type="PANTHER" id="PTHR42925:SF2">
    <property type="entry name" value="NA+ DRIVEN MULTIDRUG EFFLUX PUMP"/>
    <property type="match status" value="1"/>
</dbReference>
<feature type="transmembrane region" description="Helical" evidence="7">
    <location>
        <begin position="453"/>
        <end position="475"/>
    </location>
</feature>
<evidence type="ECO:0000256" key="4">
    <source>
        <dbReference type="ARBA" id="ARBA00022692"/>
    </source>
</evidence>